<evidence type="ECO:0000256" key="1">
    <source>
        <dbReference type="SAM" id="MobiDB-lite"/>
    </source>
</evidence>
<dbReference type="AlphaFoldDB" id="A0A514YLM9"/>
<name>A0A514YLM9_CYDPO</name>
<organism evidence="2">
    <name type="scientific">Cydia pomonella</name>
    <name type="common">Codling moth</name>
    <dbReference type="NCBI Taxonomy" id="82600"/>
    <lineage>
        <taxon>Eukaryota</taxon>
        <taxon>Metazoa</taxon>
        <taxon>Ecdysozoa</taxon>
        <taxon>Arthropoda</taxon>
        <taxon>Hexapoda</taxon>
        <taxon>Insecta</taxon>
        <taxon>Pterygota</taxon>
        <taxon>Neoptera</taxon>
        <taxon>Endopterygota</taxon>
        <taxon>Lepidoptera</taxon>
        <taxon>Glossata</taxon>
        <taxon>Ditrysia</taxon>
        <taxon>Tortricoidea</taxon>
        <taxon>Tortricidae</taxon>
        <taxon>Olethreutinae</taxon>
        <taxon>Grapholitini</taxon>
        <taxon>Cydia</taxon>
    </lineage>
</organism>
<dbReference type="EMBL" id="MK773839">
    <property type="protein sequence ID" value="QDK59907.1"/>
    <property type="molecule type" value="mRNA"/>
</dbReference>
<sequence length="365" mass="41231">MSDHNIPGCQPAHTVVNSIHVMSGHRANRSMLHYWLLLSWFGTASLQYINVGPTPDALIAPSVSNFNAHIPYVNYYNPSLQGEFNVQSDPIDNTDSYNRFYPSGDYPPADRKRRTIDEESKNWLPNILDSGKHTENEERAVTPQINQESNSDNETNTETLSLRKRSFSPWGGKRAGGVNVDQMWTWKRATRSREPSMPKRVRFSPWGGKRSGQVIYHPGSKVKRVIYSTSIPALTRILSNYSPSDQPSEMTDYQFRPSIDKRHPIKIQVMGAQSDHVREALPFKNFLAALPPLFKPGHPYVDLNLKNDGKRKVIFSQWGGKRTAPIIGPIWTPGLGNVKEATLDAILLIRNNNIDEAKEESTKAL</sequence>
<feature type="compositionally biased region" description="Polar residues" evidence="1">
    <location>
        <begin position="143"/>
        <end position="158"/>
    </location>
</feature>
<accession>A0A514YLM9</accession>
<protein>
    <submittedName>
        <fullName evidence="2">Leucokinin</fullName>
    </submittedName>
</protein>
<proteinExistence type="evidence at transcript level"/>
<feature type="compositionally biased region" description="Basic and acidic residues" evidence="1">
    <location>
        <begin position="130"/>
        <end position="140"/>
    </location>
</feature>
<reference evidence="2" key="1">
    <citation type="journal article" date="2019" name="Arch. Insect Biochem. Physiol.">
        <title>Neuropeptides and peptide hormones identified in codling moth, Cydia pomonella (Lepidoptera: Tortricidae).</title>
        <authorList>
            <person name="Garczynski S.F."/>
            <person name="Hendrickson C.A."/>
            <person name="Harper A."/>
            <person name="Unruh T.R."/>
            <person name="Dhingra A."/>
            <person name="Ahn S.J."/>
            <person name="Choi M.Y."/>
        </authorList>
    </citation>
    <scope>NUCLEOTIDE SEQUENCE</scope>
</reference>
<feature type="region of interest" description="Disordered" evidence="1">
    <location>
        <begin position="125"/>
        <end position="158"/>
    </location>
</feature>
<evidence type="ECO:0000313" key="2">
    <source>
        <dbReference type="EMBL" id="QDK59907.1"/>
    </source>
</evidence>